<dbReference type="InterPro" id="IPR005135">
    <property type="entry name" value="Endo/exonuclease/phosphatase"/>
</dbReference>
<evidence type="ECO:0000313" key="4">
    <source>
        <dbReference type="Proteomes" id="UP000663823"/>
    </source>
</evidence>
<organism evidence="3 4">
    <name type="scientific">Rotaria sordida</name>
    <dbReference type="NCBI Taxonomy" id="392033"/>
    <lineage>
        <taxon>Eukaryota</taxon>
        <taxon>Metazoa</taxon>
        <taxon>Spiralia</taxon>
        <taxon>Gnathifera</taxon>
        <taxon>Rotifera</taxon>
        <taxon>Eurotatoria</taxon>
        <taxon>Bdelloidea</taxon>
        <taxon>Philodinida</taxon>
        <taxon>Philodinidae</taxon>
        <taxon>Rotaria</taxon>
    </lineage>
</organism>
<accession>A0A819Y1V9</accession>
<dbReference type="EMBL" id="CAJOAX010014978">
    <property type="protein sequence ID" value="CAF4149984.1"/>
    <property type="molecule type" value="Genomic_DNA"/>
</dbReference>
<feature type="non-terminal residue" evidence="3">
    <location>
        <position position="883"/>
    </location>
</feature>
<evidence type="ECO:0000256" key="1">
    <source>
        <dbReference type="SAM" id="MobiDB-lite"/>
    </source>
</evidence>
<dbReference type="SUPFAM" id="SSF56219">
    <property type="entry name" value="DNase I-like"/>
    <property type="match status" value="1"/>
</dbReference>
<dbReference type="AlphaFoldDB" id="A0A819Y1V9"/>
<feature type="region of interest" description="Disordered" evidence="1">
    <location>
        <begin position="1"/>
        <end position="49"/>
    </location>
</feature>
<protein>
    <recommendedName>
        <fullName evidence="2">Endonuclease/exonuclease/phosphatase domain-containing protein</fullName>
    </recommendedName>
</protein>
<sequence length="883" mass="102825">NEYSSMLSPCENEQGEKRGRTPSDNEYDLQFNGHGTPKRTRSVQRKPRTITNSSYIATTTTTTNKNFPLRRMGDVNNQLFNKQNDTMVNSEGNYNNKFNITNDAVAYSVDQIFPPIKIICDPKVNEHKDGANIIKELLKLIVVDFKQVNPKHNEVIGFESWYIDSNGNLQCITRDVELFLYLCDVQHIPNMLLDTKITIVLPKHLPSQCSVIIKGVPITFSIDDVKNEIMNKYKSMYSLIELIGTNNGKTRYLRLDLTDTNEYKQLLNSGLICIDGQCLHVFEYLAAPRVLFCSMCNLPGHNRKYCNFTFDRCRRCGEDRKNGDHKNCAISCHNCKGEHVSTDFRCQTVQNYRRDLIHYLKQHPERLPMDTQFFIPSQYRSYGESVLYNRRSYPQLMTMPPNRNFQITNDEWPSLPPPARSNINYSNYTRSSSSDTIKNLQIQLNHLDKCCSIDKKKYEKINMEIKSQLNESLAQLKSLNICFSTIIQRQNETIIMLKDTINECLEINKYTIQAVCLMMTKSSDQQYEEIIKQISNIPIAERQSSIDKIFSTYTPLIDELTSKIMDITKQMQEWNLRLKIETIPEPSRIGAVYVPPGSVPPFHYFTKCQNKPFFIFGDFNAKHTDWRCEENNVSGNQIVSWLELTGNEMIIPNKPTSRRSRSIIDFGLTHDASGWYTEVIDEGTSDHFPIVLQSPLCVPSTSVFKKTNWKIFTFFLNSVYEYWLSLVYNYDEQFYFTHFSEFLTSLWDRCSTYESARKYRPPWPPHLVTLAREVKALFIEERSQLTQQKYESKLEWIRKDHNIWNFVRPTFHSFSPPFRGLTANSVIMKNPRDIVDTLANHFEQHFAEPTPDMNNVVQQKYISIYNKIALLPNIPLDPIPINE</sequence>
<evidence type="ECO:0000259" key="2">
    <source>
        <dbReference type="Pfam" id="PF14529"/>
    </source>
</evidence>
<dbReference type="Pfam" id="PF14529">
    <property type="entry name" value="Exo_endo_phos_2"/>
    <property type="match status" value="1"/>
</dbReference>
<feature type="compositionally biased region" description="Basic and acidic residues" evidence="1">
    <location>
        <begin position="14"/>
        <end position="23"/>
    </location>
</feature>
<dbReference type="PANTHER" id="PTHR33273:SF4">
    <property type="entry name" value="ENDONUCLEASE_EXONUCLEASE_PHOSPHATASE DOMAIN-CONTAINING PROTEIN"/>
    <property type="match status" value="1"/>
</dbReference>
<feature type="compositionally biased region" description="Basic residues" evidence="1">
    <location>
        <begin position="36"/>
        <end position="48"/>
    </location>
</feature>
<feature type="non-terminal residue" evidence="3">
    <location>
        <position position="1"/>
    </location>
</feature>
<gene>
    <name evidence="3" type="ORF">OTI717_LOCUS36178</name>
</gene>
<dbReference type="InterPro" id="IPR036691">
    <property type="entry name" value="Endo/exonu/phosph_ase_sf"/>
</dbReference>
<name>A0A819Y1V9_9BILA</name>
<dbReference type="PANTHER" id="PTHR33273">
    <property type="entry name" value="DOMAIN-CONTAINING PROTEIN, PUTATIVE-RELATED"/>
    <property type="match status" value="1"/>
</dbReference>
<dbReference type="Gene3D" id="3.60.10.10">
    <property type="entry name" value="Endonuclease/exonuclease/phosphatase"/>
    <property type="match status" value="1"/>
</dbReference>
<dbReference type="GO" id="GO:0003824">
    <property type="term" value="F:catalytic activity"/>
    <property type="evidence" value="ECO:0007669"/>
    <property type="project" value="InterPro"/>
</dbReference>
<evidence type="ECO:0000313" key="3">
    <source>
        <dbReference type="EMBL" id="CAF4149984.1"/>
    </source>
</evidence>
<feature type="domain" description="Endonuclease/exonuclease/phosphatase" evidence="2">
    <location>
        <begin position="604"/>
        <end position="690"/>
    </location>
</feature>
<reference evidence="3" key="1">
    <citation type="submission" date="2021-02" db="EMBL/GenBank/DDBJ databases">
        <authorList>
            <person name="Nowell W R."/>
        </authorList>
    </citation>
    <scope>NUCLEOTIDE SEQUENCE</scope>
</reference>
<comment type="caution">
    <text evidence="3">The sequence shown here is derived from an EMBL/GenBank/DDBJ whole genome shotgun (WGS) entry which is preliminary data.</text>
</comment>
<dbReference type="Proteomes" id="UP000663823">
    <property type="component" value="Unassembled WGS sequence"/>
</dbReference>
<proteinExistence type="predicted"/>